<accession>A0ABR4ALC5</accession>
<protein>
    <submittedName>
        <fullName evidence="1">Uncharacterized protein</fullName>
    </submittedName>
</protein>
<gene>
    <name evidence="1" type="ORF">N7G274_001452</name>
</gene>
<comment type="caution">
    <text evidence="1">The sequence shown here is derived from an EMBL/GenBank/DDBJ whole genome shotgun (WGS) entry which is preliminary data.</text>
</comment>
<evidence type="ECO:0000313" key="1">
    <source>
        <dbReference type="EMBL" id="KAL2046005.1"/>
    </source>
</evidence>
<organism evidence="1 2">
    <name type="scientific">Stereocaulon virgatum</name>
    <dbReference type="NCBI Taxonomy" id="373712"/>
    <lineage>
        <taxon>Eukaryota</taxon>
        <taxon>Fungi</taxon>
        <taxon>Dikarya</taxon>
        <taxon>Ascomycota</taxon>
        <taxon>Pezizomycotina</taxon>
        <taxon>Lecanoromycetes</taxon>
        <taxon>OSLEUM clade</taxon>
        <taxon>Lecanoromycetidae</taxon>
        <taxon>Lecanorales</taxon>
        <taxon>Lecanorineae</taxon>
        <taxon>Stereocaulaceae</taxon>
        <taxon>Stereocaulon</taxon>
    </lineage>
</organism>
<name>A0ABR4ALC5_9LECA</name>
<keyword evidence="2" id="KW-1185">Reference proteome</keyword>
<dbReference type="EMBL" id="JBEFKJ010000004">
    <property type="protein sequence ID" value="KAL2046005.1"/>
    <property type="molecule type" value="Genomic_DNA"/>
</dbReference>
<dbReference type="Proteomes" id="UP001590950">
    <property type="component" value="Unassembled WGS sequence"/>
</dbReference>
<sequence>MVKEARIILHTTCKTGHSKTIVLHSSDGNSPLALGAPKFVVTNVSYRQSRKHECYKGKARYFRIDLLRTKICPSLGCQDPLGKSKPRTIEATSYANLGTLMNQRHCVQIWMGISR</sequence>
<proteinExistence type="predicted"/>
<evidence type="ECO:0000313" key="2">
    <source>
        <dbReference type="Proteomes" id="UP001590950"/>
    </source>
</evidence>
<reference evidence="1 2" key="1">
    <citation type="submission" date="2024-09" db="EMBL/GenBank/DDBJ databases">
        <title>Rethinking Asexuality: The Enigmatic Case of Functional Sexual Genes in Lepraria (Stereocaulaceae).</title>
        <authorList>
            <person name="Doellman M."/>
            <person name="Sun Y."/>
            <person name="Barcenas-Pena A."/>
            <person name="Lumbsch H.T."/>
            <person name="Grewe F."/>
        </authorList>
    </citation>
    <scope>NUCLEOTIDE SEQUENCE [LARGE SCALE GENOMIC DNA]</scope>
    <source>
        <strain evidence="1 2">Mercado 3170</strain>
    </source>
</reference>